<proteinExistence type="predicted"/>
<dbReference type="STRING" id="1618446.UV61_C0005G0065"/>
<feature type="transmembrane region" description="Helical" evidence="2">
    <location>
        <begin position="94"/>
        <end position="116"/>
    </location>
</feature>
<name>A0A0G1CNB3_9BACT</name>
<dbReference type="EMBL" id="LCFD01000005">
    <property type="protein sequence ID" value="KKS87044.1"/>
    <property type="molecule type" value="Genomic_DNA"/>
</dbReference>
<evidence type="ECO:0000313" key="4">
    <source>
        <dbReference type="Proteomes" id="UP000034050"/>
    </source>
</evidence>
<keyword evidence="2" id="KW-0472">Membrane</keyword>
<comment type="caution">
    <text evidence="3">The sequence shown here is derived from an EMBL/GenBank/DDBJ whole genome shotgun (WGS) entry which is preliminary data.</text>
</comment>
<feature type="region of interest" description="Disordered" evidence="1">
    <location>
        <begin position="23"/>
        <end position="43"/>
    </location>
</feature>
<protein>
    <submittedName>
        <fullName evidence="3">Uncharacterized protein</fullName>
    </submittedName>
</protein>
<sequence>MDLTCSAHSDTIGYTKEAHMSVKDRSPVGVDGNPSKPLIPGIGSPLDLRGETVFDHPYKPRFDALPGTAPGGTVRPGLPAQPSEPSLQTKRRKALFQFAALTGAVAAGTGIGLALAGNKPGTAGSRPNAPGVTPSVPATYPVKDAAPVTPPPTVINSPGNIPTQPIAEDPTNIPPESGIKIPDYYGFGPARVTQVISESAEINPADLKSPYVRRQKDFTGAFGVLGAVGVENLILQRYDVEEVKTYSGKTFMQVKLLLGYLNSDGKPNTIEVGVRSWLSLVNTGGGFYYIKRDYFPFNVGDGVILYLHHKTSTNSTSKARLQTWSNGLAYNDQWMHDAGLANLGEFGDTVLTVDNIRARLQKPQSSFGSGEVWAWGMEKVVDR</sequence>
<dbReference type="Proteomes" id="UP000034050">
    <property type="component" value="Unassembled WGS sequence"/>
</dbReference>
<evidence type="ECO:0000256" key="1">
    <source>
        <dbReference type="SAM" id="MobiDB-lite"/>
    </source>
</evidence>
<evidence type="ECO:0000313" key="3">
    <source>
        <dbReference type="EMBL" id="KKS87044.1"/>
    </source>
</evidence>
<gene>
    <name evidence="3" type="ORF">UV61_C0005G0065</name>
</gene>
<organism evidence="3 4">
    <name type="scientific">Candidatus Gottesmanbacteria bacterium GW2011_GWB1_43_11</name>
    <dbReference type="NCBI Taxonomy" id="1618446"/>
    <lineage>
        <taxon>Bacteria</taxon>
        <taxon>Candidatus Gottesmaniibacteriota</taxon>
    </lineage>
</organism>
<keyword evidence="2" id="KW-1133">Transmembrane helix</keyword>
<feature type="region of interest" description="Disordered" evidence="1">
    <location>
        <begin position="60"/>
        <end position="91"/>
    </location>
</feature>
<reference evidence="3 4" key="1">
    <citation type="journal article" date="2015" name="Nature">
        <title>rRNA introns, odd ribosomes, and small enigmatic genomes across a large radiation of phyla.</title>
        <authorList>
            <person name="Brown C.T."/>
            <person name="Hug L.A."/>
            <person name="Thomas B.C."/>
            <person name="Sharon I."/>
            <person name="Castelle C.J."/>
            <person name="Singh A."/>
            <person name="Wilkins M.J."/>
            <person name="Williams K.H."/>
            <person name="Banfield J.F."/>
        </authorList>
    </citation>
    <scope>NUCLEOTIDE SEQUENCE [LARGE SCALE GENOMIC DNA]</scope>
</reference>
<evidence type="ECO:0000256" key="2">
    <source>
        <dbReference type="SAM" id="Phobius"/>
    </source>
</evidence>
<dbReference type="AlphaFoldDB" id="A0A0G1CNB3"/>
<keyword evidence="2" id="KW-0812">Transmembrane</keyword>
<accession>A0A0G1CNB3</accession>